<evidence type="ECO:0000313" key="2">
    <source>
        <dbReference type="Proteomes" id="UP000324800"/>
    </source>
</evidence>
<sequence length="102" mass="11962">MVLEASVGPVSDAQVEMESRVEGKYQCPQIEDVLSKKTKERFNRISAKLVTDIRKSSNNTFKRPSIQFKSQEEIVQEESQIRIEKGLQSRIQIQEFRRYKQQ</sequence>
<evidence type="ECO:0000313" key="1">
    <source>
        <dbReference type="EMBL" id="KAA6397079.1"/>
    </source>
</evidence>
<organism evidence="1 2">
    <name type="scientific">Streblomastix strix</name>
    <dbReference type="NCBI Taxonomy" id="222440"/>
    <lineage>
        <taxon>Eukaryota</taxon>
        <taxon>Metamonada</taxon>
        <taxon>Preaxostyla</taxon>
        <taxon>Oxymonadida</taxon>
        <taxon>Streblomastigidae</taxon>
        <taxon>Streblomastix</taxon>
    </lineage>
</organism>
<protein>
    <submittedName>
        <fullName evidence="1">Uncharacterized protein</fullName>
    </submittedName>
</protein>
<dbReference type="Proteomes" id="UP000324800">
    <property type="component" value="Unassembled WGS sequence"/>
</dbReference>
<accession>A0A5J4WSJ8</accession>
<reference evidence="1 2" key="1">
    <citation type="submission" date="2019-03" db="EMBL/GenBank/DDBJ databases">
        <title>Single cell metagenomics reveals metabolic interactions within the superorganism composed of flagellate Streblomastix strix and complex community of Bacteroidetes bacteria on its surface.</title>
        <authorList>
            <person name="Treitli S.C."/>
            <person name="Kolisko M."/>
            <person name="Husnik F."/>
            <person name="Keeling P."/>
            <person name="Hampl V."/>
        </authorList>
    </citation>
    <scope>NUCLEOTIDE SEQUENCE [LARGE SCALE GENOMIC DNA]</scope>
    <source>
        <strain evidence="1">ST1C</strain>
    </source>
</reference>
<proteinExistence type="predicted"/>
<gene>
    <name evidence="1" type="ORF">EZS28_007398</name>
</gene>
<name>A0A5J4WSJ8_9EUKA</name>
<dbReference type="EMBL" id="SNRW01001267">
    <property type="protein sequence ID" value="KAA6397079.1"/>
    <property type="molecule type" value="Genomic_DNA"/>
</dbReference>
<comment type="caution">
    <text evidence="1">The sequence shown here is derived from an EMBL/GenBank/DDBJ whole genome shotgun (WGS) entry which is preliminary data.</text>
</comment>
<dbReference type="AlphaFoldDB" id="A0A5J4WSJ8"/>